<comment type="caution">
    <text evidence="2">The sequence shown here is derived from an EMBL/GenBank/DDBJ whole genome shotgun (WGS) entry which is preliminary data.</text>
</comment>
<sequence length="196" mass="22343">MSTHRRTPGPDTDLRGPSLANELRARAGGRYMTVHDKDREGNPRTRILDLDDYKTVNRFFLGPYIPTANKTRRYKESLKGPNYMRINTDNIPPPSIVYPGPDDPEYLDGLDWDVDEDNLPKYTQAEKRQMILAGAALVLILSLVLGAVVQLKDDPRSPWEAARSNVAEWVWGVIEYFRSLFAWVFSSRRGVAEYDG</sequence>
<protein>
    <submittedName>
        <fullName evidence="2">Uncharacterized protein</fullName>
    </submittedName>
</protein>
<gene>
    <name evidence="2" type="ORF">PRZ48_015160</name>
</gene>
<evidence type="ECO:0000256" key="1">
    <source>
        <dbReference type="SAM" id="Phobius"/>
    </source>
</evidence>
<organism evidence="2 3">
    <name type="scientific">Zasmidium cellare</name>
    <name type="common">Wine cellar mold</name>
    <name type="synonym">Racodium cellare</name>
    <dbReference type="NCBI Taxonomy" id="395010"/>
    <lineage>
        <taxon>Eukaryota</taxon>
        <taxon>Fungi</taxon>
        <taxon>Dikarya</taxon>
        <taxon>Ascomycota</taxon>
        <taxon>Pezizomycotina</taxon>
        <taxon>Dothideomycetes</taxon>
        <taxon>Dothideomycetidae</taxon>
        <taxon>Mycosphaerellales</taxon>
        <taxon>Mycosphaerellaceae</taxon>
        <taxon>Zasmidium</taxon>
    </lineage>
</organism>
<keyword evidence="1" id="KW-0472">Membrane</keyword>
<keyword evidence="1" id="KW-0812">Transmembrane</keyword>
<keyword evidence="3" id="KW-1185">Reference proteome</keyword>
<name>A0ABR0DXT8_ZASCE</name>
<keyword evidence="1" id="KW-1133">Transmembrane helix</keyword>
<dbReference type="Proteomes" id="UP001305779">
    <property type="component" value="Unassembled WGS sequence"/>
</dbReference>
<dbReference type="EMBL" id="JAXOVC010000015">
    <property type="protein sequence ID" value="KAK4493974.1"/>
    <property type="molecule type" value="Genomic_DNA"/>
</dbReference>
<reference evidence="2 3" key="1">
    <citation type="journal article" date="2023" name="G3 (Bethesda)">
        <title>A chromosome-level genome assembly of Zasmidium syzygii isolated from banana leaves.</title>
        <authorList>
            <person name="van Westerhoven A.C."/>
            <person name="Mehrabi R."/>
            <person name="Talebi R."/>
            <person name="Steentjes M.B.F."/>
            <person name="Corcolon B."/>
            <person name="Chong P.A."/>
            <person name="Kema G.H.J."/>
            <person name="Seidl M.F."/>
        </authorList>
    </citation>
    <scope>NUCLEOTIDE SEQUENCE [LARGE SCALE GENOMIC DNA]</scope>
    <source>
        <strain evidence="2 3">P124</strain>
    </source>
</reference>
<proteinExistence type="predicted"/>
<feature type="transmembrane region" description="Helical" evidence="1">
    <location>
        <begin position="130"/>
        <end position="149"/>
    </location>
</feature>
<accession>A0ABR0DXT8</accession>
<evidence type="ECO:0000313" key="3">
    <source>
        <dbReference type="Proteomes" id="UP001305779"/>
    </source>
</evidence>
<evidence type="ECO:0000313" key="2">
    <source>
        <dbReference type="EMBL" id="KAK4493974.1"/>
    </source>
</evidence>